<dbReference type="InterPro" id="IPR047092">
    <property type="entry name" value="AFUB_07903/YDR124W-like_hel"/>
</dbReference>
<dbReference type="PANTHER" id="PTHR36102:SF1">
    <property type="entry name" value="YDR124W-LIKE HELICAL BUNDLE DOMAIN-CONTAINING PROTEIN"/>
    <property type="match status" value="1"/>
</dbReference>
<dbReference type="InterPro" id="IPR021264">
    <property type="entry name" value="AFUB_079030/YDR124W-like"/>
</dbReference>
<feature type="domain" description="Subtelomeric hrmA-associated cluster protein AFUB-079030/YDR124W-like helical bundle" evidence="2">
    <location>
        <begin position="11"/>
        <end position="155"/>
    </location>
</feature>
<proteinExistence type="predicted"/>
<evidence type="ECO:0000313" key="4">
    <source>
        <dbReference type="Proteomes" id="UP000053831"/>
    </source>
</evidence>
<evidence type="ECO:0000256" key="1">
    <source>
        <dbReference type="SAM" id="MobiDB-lite"/>
    </source>
</evidence>
<dbReference type="EMBL" id="LGSR01000020">
    <property type="protein sequence ID" value="KOS18982.1"/>
    <property type="molecule type" value="Genomic_DNA"/>
</dbReference>
<evidence type="ECO:0000313" key="3">
    <source>
        <dbReference type="EMBL" id="KOS18982.1"/>
    </source>
</evidence>
<feature type="compositionally biased region" description="Basic and acidic residues" evidence="1">
    <location>
        <begin position="193"/>
        <end position="203"/>
    </location>
</feature>
<feature type="region of interest" description="Disordered" evidence="1">
    <location>
        <begin position="180"/>
        <end position="227"/>
    </location>
</feature>
<dbReference type="Pfam" id="PF11001">
    <property type="entry name" value="AFUB_07903_YDR124W_hel"/>
    <property type="match status" value="1"/>
</dbReference>
<sequence length="420" mass="46337">MTISSRRPIKIGESAAIWNFYEQRFKNCQQTACKLIAKAWVKAVEPKKQSTHPYTGSDEKAPDWWPKAWGPTKEDKVRHKEPDHLYKRERVHLLAHILRLVVEPNGKQHSDIQKIGLNVKKLEETTVEALSSFFMDNEANAKKRPYLNEIFKVARFEERYKNGEIDGSTEVYVMAEDKLAEPESYTSENEEAGVCRDDEDHGGPRSKPAPAQGLQHTATIENGPAPTLRGNAYLGDISVRNTQFAQPMMADMAAQQHSFVENGGISVHAAQPVTSAGASSMPLDLVASPHDNTGRRPSVYSEYASPGTSMYPQQWSTPATGASAPPPMYPYAAQQAASQPASFVSQPVTMSSSQTFMSSPFEGSARSEYDPSANAMFRASELPQAPVSQQQGYGYTLPDDGQAMRALTQVVDSVHRAPMQ</sequence>
<comment type="caution">
    <text evidence="3">The sequence shown here is derived from an EMBL/GenBank/DDBJ whole genome shotgun (WGS) entry which is preliminary data.</text>
</comment>
<dbReference type="Proteomes" id="UP000053831">
    <property type="component" value="Unassembled WGS sequence"/>
</dbReference>
<dbReference type="OrthoDB" id="5338458at2759"/>
<organism evidence="3 4">
    <name type="scientific">Escovopsis weberi</name>
    <dbReference type="NCBI Taxonomy" id="150374"/>
    <lineage>
        <taxon>Eukaryota</taxon>
        <taxon>Fungi</taxon>
        <taxon>Dikarya</taxon>
        <taxon>Ascomycota</taxon>
        <taxon>Pezizomycotina</taxon>
        <taxon>Sordariomycetes</taxon>
        <taxon>Hypocreomycetidae</taxon>
        <taxon>Hypocreales</taxon>
        <taxon>Hypocreaceae</taxon>
        <taxon>Escovopsis</taxon>
    </lineage>
</organism>
<accession>A0A0M9VTS7</accession>
<dbReference type="AlphaFoldDB" id="A0A0M9VTS7"/>
<evidence type="ECO:0000259" key="2">
    <source>
        <dbReference type="Pfam" id="PF11001"/>
    </source>
</evidence>
<protein>
    <recommendedName>
        <fullName evidence="2">Subtelomeric hrmA-associated cluster protein AFUB-079030/YDR124W-like helical bundle domain-containing protein</fullName>
    </recommendedName>
</protein>
<dbReference type="STRING" id="150374.A0A0M9VTS7"/>
<keyword evidence="4" id="KW-1185">Reference proteome</keyword>
<gene>
    <name evidence="3" type="ORF">ESCO_001154</name>
</gene>
<name>A0A0M9VTS7_ESCWE</name>
<dbReference type="PANTHER" id="PTHR36102">
    <property type="entry name" value="CHROMOSOME 10, WHOLE GENOME SHOTGUN SEQUENCE"/>
    <property type="match status" value="1"/>
</dbReference>
<reference evidence="3 4" key="1">
    <citation type="submission" date="2015-07" db="EMBL/GenBank/DDBJ databases">
        <title>The genome of the fungus Escovopsis weberi, a specialized disease agent of ant agriculture.</title>
        <authorList>
            <person name="de Man T.J."/>
            <person name="Stajich J.E."/>
            <person name="Kubicek C.P."/>
            <person name="Chenthamara K."/>
            <person name="Atanasova L."/>
            <person name="Druzhinina I.S."/>
            <person name="Birnbaum S."/>
            <person name="Barribeau S.M."/>
            <person name="Teiling C."/>
            <person name="Suen G."/>
            <person name="Currie C."/>
            <person name="Gerardo N.M."/>
        </authorList>
    </citation>
    <scope>NUCLEOTIDE SEQUENCE [LARGE SCALE GENOMIC DNA]</scope>
</reference>